<protein>
    <submittedName>
        <fullName evidence="2">Uncharacterized protein</fullName>
    </submittedName>
</protein>
<dbReference type="Proteomes" id="UP000188354">
    <property type="component" value="Chromosome LG04"/>
</dbReference>
<keyword evidence="3" id="KW-1185">Reference proteome</keyword>
<evidence type="ECO:0000313" key="3">
    <source>
        <dbReference type="Proteomes" id="UP000188354"/>
    </source>
</evidence>
<organism evidence="2 3">
    <name type="scientific">Lupinus angustifolius</name>
    <name type="common">Narrow-leaved blue lupine</name>
    <dbReference type="NCBI Taxonomy" id="3871"/>
    <lineage>
        <taxon>Eukaryota</taxon>
        <taxon>Viridiplantae</taxon>
        <taxon>Streptophyta</taxon>
        <taxon>Embryophyta</taxon>
        <taxon>Tracheophyta</taxon>
        <taxon>Spermatophyta</taxon>
        <taxon>Magnoliopsida</taxon>
        <taxon>eudicotyledons</taxon>
        <taxon>Gunneridae</taxon>
        <taxon>Pentapetalae</taxon>
        <taxon>rosids</taxon>
        <taxon>fabids</taxon>
        <taxon>Fabales</taxon>
        <taxon>Fabaceae</taxon>
        <taxon>Papilionoideae</taxon>
        <taxon>50 kb inversion clade</taxon>
        <taxon>genistoids sensu lato</taxon>
        <taxon>core genistoids</taxon>
        <taxon>Genisteae</taxon>
        <taxon>Lupinus</taxon>
    </lineage>
</organism>
<sequence length="96" mass="10827">MPPRPNQRGNLKSLNPLLLFFFIHRHRRSREATTVSLKVTMLLRLRWFATESETALIHDGGGGRQPRGPRSWSFKDTIPSSSSVVHDGVDSPFTTA</sequence>
<feature type="region of interest" description="Disordered" evidence="1">
    <location>
        <begin position="56"/>
        <end position="96"/>
    </location>
</feature>
<dbReference type="AlphaFoldDB" id="A0A1J7IKD0"/>
<evidence type="ECO:0000313" key="2">
    <source>
        <dbReference type="EMBL" id="OIW13227.1"/>
    </source>
</evidence>
<name>A0A1J7IKD0_LUPAN</name>
<dbReference type="Gramene" id="OIW13227">
    <property type="protein sequence ID" value="OIW13227"/>
    <property type="gene ID" value="TanjilG_03556"/>
</dbReference>
<reference evidence="2 3" key="1">
    <citation type="journal article" date="2017" name="Plant Biotechnol. J.">
        <title>A comprehensive draft genome sequence for lupin (Lupinus angustifolius), an emerging health food: insights into plant-microbe interactions and legume evolution.</title>
        <authorList>
            <person name="Hane J.K."/>
            <person name="Ming Y."/>
            <person name="Kamphuis L.G."/>
            <person name="Nelson M.N."/>
            <person name="Garg G."/>
            <person name="Atkins C.A."/>
            <person name="Bayer P.E."/>
            <person name="Bravo A."/>
            <person name="Bringans S."/>
            <person name="Cannon S."/>
            <person name="Edwards D."/>
            <person name="Foley R."/>
            <person name="Gao L.L."/>
            <person name="Harrison M.J."/>
            <person name="Huang W."/>
            <person name="Hurgobin B."/>
            <person name="Li S."/>
            <person name="Liu C.W."/>
            <person name="McGrath A."/>
            <person name="Morahan G."/>
            <person name="Murray J."/>
            <person name="Weller J."/>
            <person name="Jian J."/>
            <person name="Singh K.B."/>
        </authorList>
    </citation>
    <scope>NUCLEOTIDE SEQUENCE [LARGE SCALE GENOMIC DNA]</scope>
    <source>
        <strain evidence="3">cv. Tanjil</strain>
        <tissue evidence="2">Whole plant</tissue>
    </source>
</reference>
<accession>A0A1J7IKD0</accession>
<evidence type="ECO:0000256" key="1">
    <source>
        <dbReference type="SAM" id="MobiDB-lite"/>
    </source>
</evidence>
<dbReference type="EMBL" id="CM007364">
    <property type="protein sequence ID" value="OIW13227.1"/>
    <property type="molecule type" value="Genomic_DNA"/>
</dbReference>
<proteinExistence type="predicted"/>
<gene>
    <name evidence="2" type="ORF">TanjilG_03556</name>
</gene>